<dbReference type="AlphaFoldDB" id="A0AAD1ZCP4"/>
<evidence type="ECO:0000256" key="2">
    <source>
        <dbReference type="ARBA" id="ARBA00023002"/>
    </source>
</evidence>
<protein>
    <recommendedName>
        <fullName evidence="5">NADP-dependent oxidoreductase domain-containing protein</fullName>
    </recommendedName>
</protein>
<dbReference type="PANTHER" id="PTHR43625">
    <property type="entry name" value="AFLATOXIN B1 ALDEHYDE REDUCTASE"/>
    <property type="match status" value="1"/>
</dbReference>
<evidence type="ECO:0000313" key="3">
    <source>
        <dbReference type="EMBL" id="CAI9766428.1"/>
    </source>
</evidence>
<dbReference type="InterPro" id="IPR050791">
    <property type="entry name" value="Aldo-Keto_reductase"/>
</dbReference>
<evidence type="ECO:0000313" key="4">
    <source>
        <dbReference type="Proteomes" id="UP000834106"/>
    </source>
</evidence>
<organism evidence="3 4">
    <name type="scientific">Fraxinus pennsylvanica</name>
    <dbReference type="NCBI Taxonomy" id="56036"/>
    <lineage>
        <taxon>Eukaryota</taxon>
        <taxon>Viridiplantae</taxon>
        <taxon>Streptophyta</taxon>
        <taxon>Embryophyta</taxon>
        <taxon>Tracheophyta</taxon>
        <taxon>Spermatophyta</taxon>
        <taxon>Magnoliopsida</taxon>
        <taxon>eudicotyledons</taxon>
        <taxon>Gunneridae</taxon>
        <taxon>Pentapetalae</taxon>
        <taxon>asterids</taxon>
        <taxon>lamiids</taxon>
        <taxon>Lamiales</taxon>
        <taxon>Oleaceae</taxon>
        <taxon>Oleeae</taxon>
        <taxon>Fraxinus</taxon>
    </lineage>
</organism>
<dbReference type="Proteomes" id="UP000834106">
    <property type="component" value="Chromosome 8"/>
</dbReference>
<dbReference type="SUPFAM" id="SSF51430">
    <property type="entry name" value="NAD(P)-linked oxidoreductase"/>
    <property type="match status" value="1"/>
</dbReference>
<gene>
    <name evidence="3" type="ORF">FPE_LOCUS13858</name>
</gene>
<sequence>MRKIVELATKLSLNNRMGRWSYMETLPMSACEASLKRLDIDCVDFYYQHRIEKRVPIEVTETIQALQSTHQYNASKEQEFILTEISFGQWKDQNEVWKSCWRVPSLEGKSFGGYVFFSLSNGTEYHAPQIVVGVARHLGATLVLPDIRGTKLKKKEILEKFMMSRSL</sequence>
<keyword evidence="1" id="KW-0521">NADP</keyword>
<dbReference type="GO" id="GO:0016491">
    <property type="term" value="F:oxidoreductase activity"/>
    <property type="evidence" value="ECO:0007669"/>
    <property type="project" value="UniProtKB-KW"/>
</dbReference>
<dbReference type="InterPro" id="IPR036812">
    <property type="entry name" value="NAD(P)_OxRdtase_dom_sf"/>
</dbReference>
<evidence type="ECO:0000256" key="1">
    <source>
        <dbReference type="ARBA" id="ARBA00022857"/>
    </source>
</evidence>
<proteinExistence type="predicted"/>
<keyword evidence="4" id="KW-1185">Reference proteome</keyword>
<dbReference type="Gene3D" id="3.20.20.100">
    <property type="entry name" value="NADP-dependent oxidoreductase domain"/>
    <property type="match status" value="1"/>
</dbReference>
<evidence type="ECO:0008006" key="5">
    <source>
        <dbReference type="Google" id="ProtNLM"/>
    </source>
</evidence>
<keyword evidence="2" id="KW-0560">Oxidoreductase</keyword>
<name>A0AAD1ZCP4_9LAMI</name>
<dbReference type="PANTHER" id="PTHR43625:SF40">
    <property type="entry name" value="ALDO-KETO REDUCTASE YAKC [NADP(+)]"/>
    <property type="match status" value="1"/>
</dbReference>
<accession>A0AAD1ZCP4</accession>
<dbReference type="GO" id="GO:0005737">
    <property type="term" value="C:cytoplasm"/>
    <property type="evidence" value="ECO:0007669"/>
    <property type="project" value="TreeGrafter"/>
</dbReference>
<dbReference type="EMBL" id="OU503043">
    <property type="protein sequence ID" value="CAI9766428.1"/>
    <property type="molecule type" value="Genomic_DNA"/>
</dbReference>
<reference evidence="3" key="1">
    <citation type="submission" date="2023-05" db="EMBL/GenBank/DDBJ databases">
        <authorList>
            <person name="Huff M."/>
        </authorList>
    </citation>
    <scope>NUCLEOTIDE SEQUENCE</scope>
</reference>